<dbReference type="SUPFAM" id="SSF46689">
    <property type="entry name" value="Homeodomain-like"/>
    <property type="match status" value="1"/>
</dbReference>
<dbReference type="InterPro" id="IPR001647">
    <property type="entry name" value="HTH_TetR"/>
</dbReference>
<dbReference type="GO" id="GO:0000976">
    <property type="term" value="F:transcription cis-regulatory region binding"/>
    <property type="evidence" value="ECO:0007669"/>
    <property type="project" value="TreeGrafter"/>
</dbReference>
<sequence length="187" mass="20614">MTAEEHDPDWSGRRSDARRNHERIITAALQVFAERGLEATIPEVAARAGVGKATVYRSYPTKGELIEALIRHWIHRIEERTTAALAERDARQAMAALLPDVFEMLAANRLMAEVIYEHSSDADHIIGLLSALLETAKAQGGVRRDATVADIRVLAGGSARQLARLGIVDPAEWRRYGELVMAAVRPT</sequence>
<dbReference type="SUPFAM" id="SSF48498">
    <property type="entry name" value="Tetracyclin repressor-like, C-terminal domain"/>
    <property type="match status" value="1"/>
</dbReference>
<evidence type="ECO:0000256" key="3">
    <source>
        <dbReference type="ARBA" id="ARBA00023163"/>
    </source>
</evidence>
<evidence type="ECO:0000256" key="4">
    <source>
        <dbReference type="PROSITE-ProRule" id="PRU00335"/>
    </source>
</evidence>
<evidence type="ECO:0000313" key="7">
    <source>
        <dbReference type="Proteomes" id="UP000462055"/>
    </source>
</evidence>
<keyword evidence="1" id="KW-0805">Transcription regulation</keyword>
<comment type="caution">
    <text evidence="6">The sequence shown here is derived from an EMBL/GenBank/DDBJ whole genome shotgun (WGS) entry which is preliminary data.</text>
</comment>
<evidence type="ECO:0000313" key="6">
    <source>
        <dbReference type="EMBL" id="MVZ99892.1"/>
    </source>
</evidence>
<dbReference type="GO" id="GO:0003700">
    <property type="term" value="F:DNA-binding transcription factor activity"/>
    <property type="evidence" value="ECO:0007669"/>
    <property type="project" value="TreeGrafter"/>
</dbReference>
<dbReference type="Proteomes" id="UP000462055">
    <property type="component" value="Unassembled WGS sequence"/>
</dbReference>
<name>A0A6I4M2A0_9ACTN</name>
<dbReference type="InterPro" id="IPR050109">
    <property type="entry name" value="HTH-type_TetR-like_transc_reg"/>
</dbReference>
<dbReference type="PANTHER" id="PTHR30055:SF234">
    <property type="entry name" value="HTH-TYPE TRANSCRIPTIONAL REGULATOR BETI"/>
    <property type="match status" value="1"/>
</dbReference>
<feature type="domain" description="HTH tetR-type" evidence="5">
    <location>
        <begin position="18"/>
        <end position="77"/>
    </location>
</feature>
<evidence type="ECO:0000259" key="5">
    <source>
        <dbReference type="PROSITE" id="PS50977"/>
    </source>
</evidence>
<evidence type="ECO:0000256" key="2">
    <source>
        <dbReference type="ARBA" id="ARBA00023125"/>
    </source>
</evidence>
<organism evidence="6 7">
    <name type="scientific">Actinomadura physcomitrii</name>
    <dbReference type="NCBI Taxonomy" id="2650748"/>
    <lineage>
        <taxon>Bacteria</taxon>
        <taxon>Bacillati</taxon>
        <taxon>Actinomycetota</taxon>
        <taxon>Actinomycetes</taxon>
        <taxon>Streptosporangiales</taxon>
        <taxon>Thermomonosporaceae</taxon>
        <taxon>Actinomadura</taxon>
    </lineage>
</organism>
<dbReference type="PANTHER" id="PTHR30055">
    <property type="entry name" value="HTH-TYPE TRANSCRIPTIONAL REGULATOR RUTR"/>
    <property type="match status" value="1"/>
</dbReference>
<dbReference type="AlphaFoldDB" id="A0A6I4M2A0"/>
<evidence type="ECO:0000256" key="1">
    <source>
        <dbReference type="ARBA" id="ARBA00023015"/>
    </source>
</evidence>
<gene>
    <name evidence="6" type="ORF">F8568_005755</name>
</gene>
<proteinExistence type="predicted"/>
<accession>A0A6I4M2A0</accession>
<dbReference type="Pfam" id="PF00440">
    <property type="entry name" value="TetR_N"/>
    <property type="match status" value="1"/>
</dbReference>
<keyword evidence="3" id="KW-0804">Transcription</keyword>
<reference evidence="6" key="1">
    <citation type="submission" date="2019-12" db="EMBL/GenBank/DDBJ databases">
        <title>Actinomadura physcomitrii sp. nov., a novel actinomycete isolated from moss [Physcomitrium sphaericum (Ludw) Fuernr].</title>
        <authorList>
            <person name="Zhuang X."/>
        </authorList>
    </citation>
    <scope>NUCLEOTIDE SEQUENCE [LARGE SCALE GENOMIC DNA]</scope>
    <source>
        <strain evidence="6">LD22</strain>
    </source>
</reference>
<dbReference type="PROSITE" id="PS50977">
    <property type="entry name" value="HTH_TETR_2"/>
    <property type="match status" value="1"/>
</dbReference>
<dbReference type="Gene3D" id="1.10.357.10">
    <property type="entry name" value="Tetracycline Repressor, domain 2"/>
    <property type="match status" value="1"/>
</dbReference>
<dbReference type="PRINTS" id="PR00455">
    <property type="entry name" value="HTHTETR"/>
</dbReference>
<protein>
    <submittedName>
        <fullName evidence="6">TetR family transcriptional regulator</fullName>
    </submittedName>
</protein>
<feature type="DNA-binding region" description="H-T-H motif" evidence="4">
    <location>
        <begin position="40"/>
        <end position="59"/>
    </location>
</feature>
<dbReference type="EMBL" id="WBMS02000003">
    <property type="protein sequence ID" value="MVZ99892.1"/>
    <property type="molecule type" value="Genomic_DNA"/>
</dbReference>
<keyword evidence="7" id="KW-1185">Reference proteome</keyword>
<dbReference type="InterPro" id="IPR036271">
    <property type="entry name" value="Tet_transcr_reg_TetR-rel_C_sf"/>
</dbReference>
<keyword evidence="2 4" id="KW-0238">DNA-binding</keyword>
<dbReference type="InterPro" id="IPR009057">
    <property type="entry name" value="Homeodomain-like_sf"/>
</dbReference>